<keyword evidence="3" id="KW-1185">Reference proteome</keyword>
<gene>
    <name evidence="2" type="ORF">J4H92_13860</name>
</gene>
<evidence type="ECO:0000313" key="3">
    <source>
        <dbReference type="Proteomes" id="UP000664382"/>
    </source>
</evidence>
<feature type="signal peptide" evidence="1">
    <location>
        <begin position="1"/>
        <end position="36"/>
    </location>
</feature>
<dbReference type="EMBL" id="JAGDYM010000016">
    <property type="protein sequence ID" value="MBO1903027.1"/>
    <property type="molecule type" value="Genomic_DNA"/>
</dbReference>
<accession>A0A939SBI7</accession>
<comment type="caution">
    <text evidence="2">The sequence shown here is derived from an EMBL/GenBank/DDBJ whole genome shotgun (WGS) entry which is preliminary data.</text>
</comment>
<dbReference type="AlphaFoldDB" id="A0A939SBI7"/>
<proteinExistence type="predicted"/>
<evidence type="ECO:0000313" key="2">
    <source>
        <dbReference type="EMBL" id="MBO1903027.1"/>
    </source>
</evidence>
<evidence type="ECO:0000256" key="1">
    <source>
        <dbReference type="SAM" id="SignalP"/>
    </source>
</evidence>
<feature type="chain" id="PRO_5038025887" evidence="1">
    <location>
        <begin position="37"/>
        <end position="344"/>
    </location>
</feature>
<dbReference type="Proteomes" id="UP000664382">
    <property type="component" value="Unassembled WGS sequence"/>
</dbReference>
<keyword evidence="1" id="KW-0732">Signal</keyword>
<organism evidence="2 3">
    <name type="scientific">Leucobacter weissii</name>
    <dbReference type="NCBI Taxonomy" id="1983706"/>
    <lineage>
        <taxon>Bacteria</taxon>
        <taxon>Bacillati</taxon>
        <taxon>Actinomycetota</taxon>
        <taxon>Actinomycetes</taxon>
        <taxon>Micrococcales</taxon>
        <taxon>Microbacteriaceae</taxon>
        <taxon>Leucobacter</taxon>
    </lineage>
</organism>
<sequence length="344" mass="35356">MKLGTTVRRLRRILALAAACALTAGGVAVAPSAATAASPAFDSLELYSGGGAFLAVEYPEASCTGGPETATPSSAIPFEENDARTARSSASVALRLENGSDTLVASTWTRGTARAATEKGLPKKLSLDFRGAVTAAGPGKVGACGLGVGSSLSLSATLAVSRPLWTTITSTASANARVESRISDTADLWYDSRWTRGSSSKTILLAPGSYTLYLHGGSMLAPIDADLGEATAGTVQIAFSPTGSAVGKPSGTALRYASLGAARSCSTHGLSAAVTTSTSRFKRIEKITWKVNGKTVKTLKGRSLKRGKRVVLRLGDRKPASVKVAVELRKGKTSTAAARYLACR</sequence>
<protein>
    <submittedName>
        <fullName evidence="2">Uncharacterized protein</fullName>
    </submittedName>
</protein>
<dbReference type="RefSeq" id="WP_208098777.1">
    <property type="nucleotide sequence ID" value="NZ_JAGDYM010000016.1"/>
</dbReference>
<name>A0A939SBI7_9MICO</name>
<reference evidence="2" key="1">
    <citation type="submission" date="2021-03" db="EMBL/GenBank/DDBJ databases">
        <title>Leucobacter chromiisoli sp. nov., isolated from chromium-containing soil of chemical plant.</title>
        <authorList>
            <person name="Xu Z."/>
        </authorList>
    </citation>
    <scope>NUCLEOTIDE SEQUENCE</scope>
    <source>
        <strain evidence="2">S27</strain>
    </source>
</reference>